<keyword evidence="3" id="KW-1185">Reference proteome</keyword>
<dbReference type="RefSeq" id="WP_153725893.1">
    <property type="nucleotide sequence ID" value="NZ_CP045875.1"/>
</dbReference>
<dbReference type="Pfam" id="PF12392">
    <property type="entry name" value="DUF3656"/>
    <property type="match status" value="1"/>
</dbReference>
<organism evidence="2 3">
    <name type="scientific">Heliorestis convoluta</name>
    <dbReference type="NCBI Taxonomy" id="356322"/>
    <lineage>
        <taxon>Bacteria</taxon>
        <taxon>Bacillati</taxon>
        <taxon>Bacillota</taxon>
        <taxon>Clostridia</taxon>
        <taxon>Eubacteriales</taxon>
        <taxon>Heliobacteriaceae</taxon>
        <taxon>Heliorestis</taxon>
    </lineage>
</organism>
<dbReference type="AlphaFoldDB" id="A0A5Q2N1T6"/>
<evidence type="ECO:0000259" key="1">
    <source>
        <dbReference type="Pfam" id="PF12392"/>
    </source>
</evidence>
<accession>A0A5Q2N1T6</accession>
<dbReference type="PROSITE" id="PS01276">
    <property type="entry name" value="PEPTIDASE_U32"/>
    <property type="match status" value="1"/>
</dbReference>
<dbReference type="InterPro" id="IPR051454">
    <property type="entry name" value="RNA/ubiquinone_mod_enzymes"/>
</dbReference>
<dbReference type="OrthoDB" id="9807498at2"/>
<evidence type="ECO:0000313" key="2">
    <source>
        <dbReference type="EMBL" id="QGG48787.1"/>
    </source>
</evidence>
<feature type="domain" description="Peptidase U32 collagenase" evidence="1">
    <location>
        <begin position="394"/>
        <end position="513"/>
    </location>
</feature>
<dbReference type="InterPro" id="IPR020988">
    <property type="entry name" value="Pept_U32_collagenase"/>
</dbReference>
<gene>
    <name evidence="2" type="ORF">FTV88_2698</name>
</gene>
<proteinExistence type="predicted"/>
<protein>
    <submittedName>
        <fullName evidence="2">Peptidase U32</fullName>
        <ecNumber evidence="2">3.4.-.-</ecNumber>
    </submittedName>
</protein>
<dbReference type="GO" id="GO:0016787">
    <property type="term" value="F:hydrolase activity"/>
    <property type="evidence" value="ECO:0007669"/>
    <property type="project" value="UniProtKB-KW"/>
</dbReference>
<dbReference type="PANTHER" id="PTHR30217:SF10">
    <property type="entry name" value="23S RRNA 5-HYDROXYCYTIDINE C2501 SYNTHASE"/>
    <property type="match status" value="1"/>
</dbReference>
<reference evidence="3" key="1">
    <citation type="submission" date="2019-11" db="EMBL/GenBank/DDBJ databases">
        <title>Genome sequence of Heliorestis convoluta strain HH, an alkaliphilic and minimalistic phototrophic bacterium from a soda lake in Egypt.</title>
        <authorList>
            <person name="Dewey E.D."/>
            <person name="Stokes L.M."/>
            <person name="Burchell B.M."/>
            <person name="Shaffer K.N."/>
            <person name="Huntington A.M."/>
            <person name="Baker J.M."/>
            <person name="Nadendla S."/>
            <person name="Giglio M.G."/>
            <person name="Touchman J.W."/>
            <person name="Blankenship R.E."/>
            <person name="Madigan M.T."/>
            <person name="Sattley W.M."/>
        </authorList>
    </citation>
    <scope>NUCLEOTIDE SEQUENCE [LARGE SCALE GENOMIC DNA]</scope>
    <source>
        <strain evidence="3">HH</strain>
    </source>
</reference>
<dbReference type="Pfam" id="PF01136">
    <property type="entry name" value="Peptidase_U32"/>
    <property type="match status" value="2"/>
</dbReference>
<dbReference type="EMBL" id="CP045875">
    <property type="protein sequence ID" value="QGG48787.1"/>
    <property type="molecule type" value="Genomic_DNA"/>
</dbReference>
<dbReference type="PANTHER" id="PTHR30217">
    <property type="entry name" value="PEPTIDASE U32 FAMILY"/>
    <property type="match status" value="1"/>
</dbReference>
<name>A0A5Q2N1T6_9FIRM</name>
<evidence type="ECO:0000313" key="3">
    <source>
        <dbReference type="Proteomes" id="UP000366051"/>
    </source>
</evidence>
<dbReference type="InterPro" id="IPR001539">
    <property type="entry name" value="Peptidase_U32"/>
</dbReference>
<dbReference type="EC" id="3.4.-.-" evidence="2"/>
<sequence>MPELPELLAPAGSMDALRAAIENGADAVYLGGTRFGARHYASNFDMDELAEAVSYAHQRHVAVYVTVNTLLHDGEMEELPRYARQLYEASVDALIVQDLGVLRLLRKLFPHWELHSSTQMTVSNVESALLLAQEGVRRIVLARELSLPEIAEISKVPGIETEVFVHGALCISYSGQCLMSSLIGGRSGNRGRCAQPCRLTYNLVDQKGQNLVDIKKVGHHLLSPKDIKTIEHLPALIEAGVRSLKIEGRMKKPEYVATAVRQYRQALDRALEGKSFYVKKEEERALQQIFNRGFSPSYLEGNLGEDLMSYKRPNHRGLYIGRIKKIDSKQSLVHLDLAEELTQGDEIEAWVSKGGRSVTAVKQLTVQGEEREKAFPREVAILPWKGTFREGDRVFKIYDSELVTWARQSYQRPSTLRRIPLQGTVTVQVGMPLTVTYRDGEGHQGQACTEEVVQVANKRPLTVEVLQEQLGRLGTTAFVLETLEAQLDEGAMIPLRQLNEVRRQAIAELEKRRSEKFLKPLIDEESWQRHLRSLSQAKKGITRTKVHPLLTLAVEGLPALRAALRSGADEVYLGTEGFRHGQPFRKGEEAKALQLCQEANVKAIVALPRLYRAEEQKKIVHIIERWYEAGARAFLVANLGYLPLLRALPDAEKVEIRADYPLWVMNAEAALFLQEHGLKHYTISPELSWIQIEHMFSVVASRKGLDPGAFEMIVHGPLPMMVSEYCVAGVLLGGRNKSQRCNSPCQIHKELYLQDRMNYKFPLYVDAFCRNHLMNAKDLALLDKLPQLVKLGFGRLRIEGRTKSPQWIGDVTTLYRQILTEWQKGKLQDHHLEKSLSQLALYHLPGYTKGHLYRGVE</sequence>
<dbReference type="KEGG" id="hcv:FTV88_2698"/>
<keyword evidence="2" id="KW-0378">Hydrolase</keyword>
<dbReference type="Proteomes" id="UP000366051">
    <property type="component" value="Chromosome"/>
</dbReference>